<protein>
    <submittedName>
        <fullName evidence="1">Uncharacterized protein</fullName>
    </submittedName>
</protein>
<organism evidence="1 3">
    <name type="scientific">Paucimonas lemoignei</name>
    <name type="common">Pseudomonas lemoignei</name>
    <dbReference type="NCBI Taxonomy" id="29443"/>
    <lineage>
        <taxon>Bacteria</taxon>
        <taxon>Pseudomonadati</taxon>
        <taxon>Pseudomonadota</taxon>
        <taxon>Betaproteobacteria</taxon>
        <taxon>Burkholderiales</taxon>
        <taxon>Burkholderiaceae</taxon>
        <taxon>Paucimonas</taxon>
    </lineage>
</organism>
<reference evidence="1 3" key="1">
    <citation type="submission" date="2019-03" db="EMBL/GenBank/DDBJ databases">
        <title>Genomic Encyclopedia of Type Strains, Phase IV (KMG-IV): sequencing the most valuable type-strain genomes for metagenomic binning, comparative biology and taxonomic classification.</title>
        <authorList>
            <person name="Goeker M."/>
        </authorList>
    </citation>
    <scope>NUCLEOTIDE SEQUENCE [LARGE SCALE GENOMIC DNA]</scope>
    <source>
        <strain evidence="1 3">DSM 7445</strain>
    </source>
</reference>
<evidence type="ECO:0000313" key="2">
    <source>
        <dbReference type="EMBL" id="TCS34308.1"/>
    </source>
</evidence>
<accession>A0A4R3HTM9</accession>
<dbReference type="EMBL" id="SLZQ01000028">
    <property type="protein sequence ID" value="TCS31955.1"/>
    <property type="molecule type" value="Genomic_DNA"/>
</dbReference>
<dbReference type="AlphaFoldDB" id="A0A4R3HTM9"/>
<name>A0A4R3HTM9_PAULE</name>
<comment type="caution">
    <text evidence="1">The sequence shown here is derived from an EMBL/GenBank/DDBJ whole genome shotgun (WGS) entry which is preliminary data.</text>
</comment>
<keyword evidence="3" id="KW-1185">Reference proteome</keyword>
<evidence type="ECO:0000313" key="1">
    <source>
        <dbReference type="EMBL" id="TCS31955.1"/>
    </source>
</evidence>
<dbReference type="Proteomes" id="UP000295382">
    <property type="component" value="Unassembled WGS sequence"/>
</dbReference>
<proteinExistence type="predicted"/>
<dbReference type="EMBL" id="SLZQ01000013">
    <property type="protein sequence ID" value="TCS34308.1"/>
    <property type="molecule type" value="Genomic_DNA"/>
</dbReference>
<evidence type="ECO:0000313" key="3">
    <source>
        <dbReference type="Proteomes" id="UP000295382"/>
    </source>
</evidence>
<feature type="non-terminal residue" evidence="1">
    <location>
        <position position="1"/>
    </location>
</feature>
<sequence length="28" mass="3146">YNGESINVSLDKNGVTRSAPWDLGIYNY</sequence>
<gene>
    <name evidence="2" type="ORF">EDC30_1131</name>
    <name evidence="1" type="ORF">EDC30_1281</name>
</gene>